<dbReference type="GO" id="GO:0031012">
    <property type="term" value="C:extracellular matrix"/>
    <property type="evidence" value="ECO:0007669"/>
    <property type="project" value="InterPro"/>
</dbReference>
<protein>
    <submittedName>
        <fullName evidence="7">Matrixin</fullName>
    </submittedName>
</protein>
<keyword evidence="1" id="KW-0645">Protease</keyword>
<accession>A0A1N7KD54</accession>
<keyword evidence="8" id="KW-1185">Reference proteome</keyword>
<dbReference type="GO" id="GO:0008270">
    <property type="term" value="F:zinc ion binding"/>
    <property type="evidence" value="ECO:0007669"/>
    <property type="project" value="InterPro"/>
</dbReference>
<feature type="chain" id="PRO_5012523622" evidence="5">
    <location>
        <begin position="24"/>
        <end position="171"/>
    </location>
</feature>
<dbReference type="GO" id="GO:0006508">
    <property type="term" value="P:proteolysis"/>
    <property type="evidence" value="ECO:0007669"/>
    <property type="project" value="UniProtKB-KW"/>
</dbReference>
<gene>
    <name evidence="7" type="ORF">SAMN05421790_1037</name>
</gene>
<keyword evidence="4" id="KW-0862">Zinc</keyword>
<dbReference type="Gene3D" id="3.40.390.10">
    <property type="entry name" value="Collagenase (Catalytic Domain)"/>
    <property type="match status" value="1"/>
</dbReference>
<sequence length="171" mass="18634">MLKRITVITLALLAFGSWSPAMAYVLWGYKWASSTISYECDMYGDYTTQCNNGKNDWNSRTRANYVYGGSTAGVRTNAANYGNTGWSGLCSLAQVSGNTIRRADISINTLYTDGYSSAQRKGVITHELGHALGLSHEDRLGPGGAVMYSNDGRTVYSPTQDDINGVNAIYR</sequence>
<organism evidence="7 8">
    <name type="scientific">Kroppenstedtia eburnea</name>
    <dbReference type="NCBI Taxonomy" id="714067"/>
    <lineage>
        <taxon>Bacteria</taxon>
        <taxon>Bacillati</taxon>
        <taxon>Bacillota</taxon>
        <taxon>Bacilli</taxon>
        <taxon>Bacillales</taxon>
        <taxon>Thermoactinomycetaceae</taxon>
        <taxon>Kroppenstedtia</taxon>
    </lineage>
</organism>
<dbReference type="InterPro" id="IPR024079">
    <property type="entry name" value="MetalloPept_cat_dom_sf"/>
</dbReference>
<dbReference type="Proteomes" id="UP000186795">
    <property type="component" value="Unassembled WGS sequence"/>
</dbReference>
<evidence type="ECO:0000256" key="4">
    <source>
        <dbReference type="ARBA" id="ARBA00022833"/>
    </source>
</evidence>
<name>A0A1N7KD54_9BACL</name>
<dbReference type="OrthoDB" id="2942003at2"/>
<dbReference type="RefSeq" id="WP_159439670.1">
    <property type="nucleotide sequence ID" value="NZ_CP048103.1"/>
</dbReference>
<dbReference type="AlphaFoldDB" id="A0A1N7KD54"/>
<proteinExistence type="predicted"/>
<evidence type="ECO:0000256" key="5">
    <source>
        <dbReference type="SAM" id="SignalP"/>
    </source>
</evidence>
<dbReference type="Pfam" id="PF00413">
    <property type="entry name" value="Peptidase_M10"/>
    <property type="match status" value="1"/>
</dbReference>
<dbReference type="GO" id="GO:0004222">
    <property type="term" value="F:metalloendopeptidase activity"/>
    <property type="evidence" value="ECO:0007669"/>
    <property type="project" value="InterPro"/>
</dbReference>
<evidence type="ECO:0000313" key="7">
    <source>
        <dbReference type="EMBL" id="SIS59479.1"/>
    </source>
</evidence>
<reference evidence="8" key="1">
    <citation type="submission" date="2017-01" db="EMBL/GenBank/DDBJ databases">
        <authorList>
            <person name="Varghese N."/>
            <person name="Submissions S."/>
        </authorList>
    </citation>
    <scope>NUCLEOTIDE SEQUENCE [LARGE SCALE GENOMIC DNA]</scope>
    <source>
        <strain evidence="8">DSM 45196</strain>
    </source>
</reference>
<evidence type="ECO:0000259" key="6">
    <source>
        <dbReference type="Pfam" id="PF00413"/>
    </source>
</evidence>
<evidence type="ECO:0000256" key="2">
    <source>
        <dbReference type="ARBA" id="ARBA00022723"/>
    </source>
</evidence>
<evidence type="ECO:0000313" key="8">
    <source>
        <dbReference type="Proteomes" id="UP000186795"/>
    </source>
</evidence>
<feature type="domain" description="Peptidase M10 metallopeptidase" evidence="6">
    <location>
        <begin position="118"/>
        <end position="170"/>
    </location>
</feature>
<keyword evidence="5" id="KW-0732">Signal</keyword>
<keyword evidence="3" id="KW-0378">Hydrolase</keyword>
<dbReference type="InterPro" id="IPR001818">
    <property type="entry name" value="Pept_M10_metallopeptidase"/>
</dbReference>
<dbReference type="InterPro" id="IPR021190">
    <property type="entry name" value="Pept_M10A"/>
</dbReference>
<evidence type="ECO:0000256" key="1">
    <source>
        <dbReference type="ARBA" id="ARBA00022670"/>
    </source>
</evidence>
<evidence type="ECO:0000256" key="3">
    <source>
        <dbReference type="ARBA" id="ARBA00022801"/>
    </source>
</evidence>
<feature type="signal peptide" evidence="5">
    <location>
        <begin position="1"/>
        <end position="23"/>
    </location>
</feature>
<dbReference type="EMBL" id="FTOD01000003">
    <property type="protein sequence ID" value="SIS59479.1"/>
    <property type="molecule type" value="Genomic_DNA"/>
</dbReference>
<dbReference type="PRINTS" id="PR00138">
    <property type="entry name" value="MATRIXIN"/>
</dbReference>
<dbReference type="SUPFAM" id="SSF55486">
    <property type="entry name" value="Metalloproteases ('zincins'), catalytic domain"/>
    <property type="match status" value="1"/>
</dbReference>
<keyword evidence="2" id="KW-0479">Metal-binding</keyword>